<dbReference type="InterPro" id="IPR056906">
    <property type="entry name" value="ORF2/G2P_dom"/>
</dbReference>
<dbReference type="RefSeq" id="WP_186503620.1">
    <property type="nucleotide sequence ID" value="NZ_JACOGK010000025.1"/>
</dbReference>
<proteinExistence type="predicted"/>
<keyword evidence="4" id="KW-1185">Reference proteome</keyword>
<dbReference type="Pfam" id="PF23343">
    <property type="entry name" value="REP_ORF2-G2P"/>
    <property type="match status" value="1"/>
</dbReference>
<feature type="region of interest" description="Disordered" evidence="1">
    <location>
        <begin position="27"/>
        <end position="50"/>
    </location>
</feature>
<reference evidence="3 4" key="1">
    <citation type="submission" date="2020-08" db="EMBL/GenBank/DDBJ databases">
        <authorList>
            <person name="Liu C."/>
            <person name="Sun Q."/>
        </authorList>
    </citation>
    <scope>NUCLEOTIDE SEQUENCE [LARGE SCALE GENOMIC DNA]</scope>
    <source>
        <strain evidence="3 4">NSJ-59</strain>
    </source>
</reference>
<name>A0ABR6VJ98_9FIRM</name>
<sequence>MMGFIRNVKYYCGDEYLETELFEMPNMNDRGKPLRRKKEKPSTPGKAKWNRKNAIRKFRQKVMTNFSKEDYYMTFTFSTENMPETKEDGKKEFHNFIRRINRRRKKLGLDAVKYMGTMESKEKKTGTTYHFHMIISGGLSRDEMEEIWKKGLCNASKLRIDDNELMQKLCQYITKKIDRKEKHSRSYLCSRNLKNPIIKKNDWKFSHRKLNELAGLTDCPEVWESIYIGYQFIEASAVFSDLNGWHVMAKLKRRDVKQKK</sequence>
<evidence type="ECO:0000259" key="2">
    <source>
        <dbReference type="Pfam" id="PF23343"/>
    </source>
</evidence>
<dbReference type="Proteomes" id="UP000606870">
    <property type="component" value="Unassembled WGS sequence"/>
</dbReference>
<evidence type="ECO:0000313" key="3">
    <source>
        <dbReference type="EMBL" id="MBC3537335.1"/>
    </source>
</evidence>
<dbReference type="EMBL" id="JACOGK010000025">
    <property type="protein sequence ID" value="MBC3537335.1"/>
    <property type="molecule type" value="Genomic_DNA"/>
</dbReference>
<gene>
    <name evidence="3" type="ORF">H8J70_08735</name>
</gene>
<protein>
    <recommendedName>
        <fullName evidence="2">Replication-associated protein ORF2/G2P domain-containing protein</fullName>
    </recommendedName>
</protein>
<feature type="domain" description="Replication-associated protein ORF2/G2P" evidence="2">
    <location>
        <begin position="71"/>
        <end position="176"/>
    </location>
</feature>
<comment type="caution">
    <text evidence="3">The sequence shown here is derived from an EMBL/GenBank/DDBJ whole genome shotgun (WGS) entry which is preliminary data.</text>
</comment>
<accession>A0ABR6VJ98</accession>
<evidence type="ECO:0000256" key="1">
    <source>
        <dbReference type="SAM" id="MobiDB-lite"/>
    </source>
</evidence>
<evidence type="ECO:0000313" key="4">
    <source>
        <dbReference type="Proteomes" id="UP000606870"/>
    </source>
</evidence>
<organism evidence="3 4">
    <name type="scientific">Megasphaera hominis</name>
    <dbReference type="NCBI Taxonomy" id="159836"/>
    <lineage>
        <taxon>Bacteria</taxon>
        <taxon>Bacillati</taxon>
        <taxon>Bacillota</taxon>
        <taxon>Negativicutes</taxon>
        <taxon>Veillonellales</taxon>
        <taxon>Veillonellaceae</taxon>
        <taxon>Megasphaera</taxon>
    </lineage>
</organism>